<name>A0A1F6VQT6_9BACT</name>
<dbReference type="Proteomes" id="UP000179686">
    <property type="component" value="Unassembled WGS sequence"/>
</dbReference>
<dbReference type="AlphaFoldDB" id="A0A1F6VQT6"/>
<dbReference type="Pfam" id="PF05973">
    <property type="entry name" value="Gp49"/>
    <property type="match status" value="1"/>
</dbReference>
<dbReference type="STRING" id="1801752.A3J61_01735"/>
<dbReference type="InterPro" id="IPR009241">
    <property type="entry name" value="HigB-like"/>
</dbReference>
<evidence type="ECO:0000313" key="1">
    <source>
        <dbReference type="EMBL" id="OGI71939.1"/>
    </source>
</evidence>
<reference evidence="1 2" key="1">
    <citation type="journal article" date="2016" name="Nat. Commun.">
        <title>Thousands of microbial genomes shed light on interconnected biogeochemical processes in an aquifer system.</title>
        <authorList>
            <person name="Anantharaman K."/>
            <person name="Brown C.T."/>
            <person name="Hug L.A."/>
            <person name="Sharon I."/>
            <person name="Castelle C.J."/>
            <person name="Probst A.J."/>
            <person name="Thomas B.C."/>
            <person name="Singh A."/>
            <person name="Wilkins M.J."/>
            <person name="Karaoz U."/>
            <person name="Brodie E.L."/>
            <person name="Williams K.H."/>
            <person name="Hubbard S.S."/>
            <person name="Banfield J.F."/>
        </authorList>
    </citation>
    <scope>NUCLEOTIDE SEQUENCE [LARGE SCALE GENOMIC DNA]</scope>
</reference>
<gene>
    <name evidence="1" type="ORF">A3J61_01735</name>
</gene>
<sequence>MQIETITKEIDKFILSLDVETQAKTLRHLELLEKHGHDLGMPYSKSLHDKLFELRILGKKHVRIIYCFHKGAVYLLNAFIKKTNKIPVKEIGLALKRFKMLA</sequence>
<dbReference type="EMBL" id="MFUC01000015">
    <property type="protein sequence ID" value="OGI71939.1"/>
    <property type="molecule type" value="Genomic_DNA"/>
</dbReference>
<organism evidence="1 2">
    <name type="scientific">Candidatus Nomurabacteria bacterium RIFCSPHIGHO2_02_FULL_38_15</name>
    <dbReference type="NCBI Taxonomy" id="1801752"/>
    <lineage>
        <taxon>Bacteria</taxon>
        <taxon>Candidatus Nomuraibacteriota</taxon>
    </lineage>
</organism>
<proteinExistence type="predicted"/>
<evidence type="ECO:0008006" key="3">
    <source>
        <dbReference type="Google" id="ProtNLM"/>
    </source>
</evidence>
<accession>A0A1F6VQT6</accession>
<comment type="caution">
    <text evidence="1">The sequence shown here is derived from an EMBL/GenBank/DDBJ whole genome shotgun (WGS) entry which is preliminary data.</text>
</comment>
<protein>
    <recommendedName>
        <fullName evidence="3">Addiction module toxin RelE</fullName>
    </recommendedName>
</protein>
<evidence type="ECO:0000313" key="2">
    <source>
        <dbReference type="Proteomes" id="UP000179686"/>
    </source>
</evidence>